<dbReference type="Gene3D" id="3.90.660.10">
    <property type="match status" value="1"/>
</dbReference>
<feature type="domain" description="Amine oxidase" evidence="6">
    <location>
        <begin position="45"/>
        <end position="455"/>
    </location>
</feature>
<dbReference type="SUPFAM" id="SSF51905">
    <property type="entry name" value="FAD/NAD(P)-binding domain"/>
    <property type="match status" value="1"/>
</dbReference>
<dbReference type="PANTHER" id="PTHR10742">
    <property type="entry name" value="FLAVIN MONOAMINE OXIDASE"/>
    <property type="match status" value="1"/>
</dbReference>
<dbReference type="GO" id="GO:0006598">
    <property type="term" value="P:polyamine catabolic process"/>
    <property type="evidence" value="ECO:0007669"/>
    <property type="project" value="TreeGrafter"/>
</dbReference>
<comment type="cofactor">
    <cofactor evidence="1 4">
        <name>FAD</name>
        <dbReference type="ChEBI" id="CHEBI:57692"/>
    </cofactor>
</comment>
<feature type="chain" id="PRO_5040856106" description="Amine oxidase" evidence="5">
    <location>
        <begin position="19"/>
        <end position="480"/>
    </location>
</feature>
<dbReference type="OrthoDB" id="6021355at2759"/>
<comment type="caution">
    <text evidence="7">The sequence shown here is derived from an EMBL/GenBank/DDBJ whole genome shotgun (WGS) entry which is preliminary data.</text>
</comment>
<protein>
    <recommendedName>
        <fullName evidence="4">Amine oxidase</fullName>
        <ecNumber evidence="4">1.4.3.-</ecNumber>
    </recommendedName>
</protein>
<dbReference type="InterPro" id="IPR036188">
    <property type="entry name" value="FAD/NAD-bd_sf"/>
</dbReference>
<dbReference type="InterPro" id="IPR002937">
    <property type="entry name" value="Amino_oxidase"/>
</dbReference>
<reference evidence="7" key="1">
    <citation type="submission" date="2023-01" db="EMBL/GenBank/DDBJ databases">
        <title>Genome assembly of the deep-sea coral Lophelia pertusa.</title>
        <authorList>
            <person name="Herrera S."/>
            <person name="Cordes E."/>
        </authorList>
    </citation>
    <scope>NUCLEOTIDE SEQUENCE</scope>
    <source>
        <strain evidence="7">USNM1676648</strain>
        <tissue evidence="7">Polyp</tissue>
    </source>
</reference>
<dbReference type="AlphaFoldDB" id="A0A9W9Z015"/>
<dbReference type="InterPro" id="IPR050281">
    <property type="entry name" value="Flavin_monoamine_oxidase"/>
</dbReference>
<dbReference type="SUPFAM" id="SSF54373">
    <property type="entry name" value="FAD-linked reductases, C-terminal domain"/>
    <property type="match status" value="1"/>
</dbReference>
<evidence type="ECO:0000313" key="7">
    <source>
        <dbReference type="EMBL" id="KAJ7370719.1"/>
    </source>
</evidence>
<keyword evidence="4" id="KW-0274">FAD</keyword>
<evidence type="ECO:0000256" key="1">
    <source>
        <dbReference type="ARBA" id="ARBA00001974"/>
    </source>
</evidence>
<evidence type="ECO:0000256" key="4">
    <source>
        <dbReference type="RuleBase" id="RU362067"/>
    </source>
</evidence>
<sequence>MEKAWILLLLFSLQLCYSTEVDGRQFPAKRGKTHRTKVLILGAGVAGIVAAKTLEENGINDFLILEAQDYIGGRFKQRSFAGVKLEEGANWIHYADRKPNPLWELKQKHNLRGIFTNYSDFIIRDEKGQDITDRDLMKQFTEAEEKLVELSELKSKDHRPGISVRAALSSVGWRPDTPAKRVIEYSVVDFEFADRPKAASLIGFQSRSLDFFVADLRGYGSIFLKMADNFKDKILMNKIVKSVSYSRYGVRVTTVDGETFAANYGLCTFSSGVLASDSVSFSPKLPQWKLEAINKIPLAHYTKIFIKFPYKFWDSHEFILYAHRVRGHYPIWMDIEARDILPGSAILHVTVTGEMSMKVEGQSESETLKEIMTELRKVYGSNIPNAEGIFYSKWSKNPFVRGSYANAEVGTTSADFHNVGGKLGKLFFAGDAVDPQWWGFVQGAYFSGERKAAEIAQCMKGSCEGFWPKANVVQEVYVRS</sequence>
<name>A0A9W9Z015_9CNID</name>
<dbReference type="GO" id="GO:0008131">
    <property type="term" value="F:primary methylamine oxidase activity"/>
    <property type="evidence" value="ECO:0007669"/>
    <property type="project" value="UniProtKB-ARBA"/>
</dbReference>
<dbReference type="PRINTS" id="PR00757">
    <property type="entry name" value="AMINEOXDASEF"/>
</dbReference>
<dbReference type="EC" id="1.4.3.-" evidence="4"/>
<comment type="similarity">
    <text evidence="4">Belongs to the flavin monoamine oxidase family.</text>
</comment>
<feature type="binding site" evidence="3">
    <location>
        <position position="240"/>
    </location>
    <ligand>
        <name>FAD</name>
        <dbReference type="ChEBI" id="CHEBI:57692"/>
    </ligand>
</feature>
<feature type="binding site" evidence="3">
    <location>
        <begin position="66"/>
        <end position="67"/>
    </location>
    <ligand>
        <name>FAD</name>
        <dbReference type="ChEBI" id="CHEBI:57692"/>
    </ligand>
</feature>
<evidence type="ECO:0000256" key="2">
    <source>
        <dbReference type="ARBA" id="ARBA00023002"/>
    </source>
</evidence>
<dbReference type="Proteomes" id="UP001163046">
    <property type="component" value="Unassembled WGS sequence"/>
</dbReference>
<evidence type="ECO:0000256" key="3">
    <source>
        <dbReference type="PIRSR" id="PIRSR601613-1"/>
    </source>
</evidence>
<accession>A0A9W9Z015</accession>
<dbReference type="Pfam" id="PF01593">
    <property type="entry name" value="Amino_oxidase"/>
    <property type="match status" value="1"/>
</dbReference>
<dbReference type="Gene3D" id="3.50.50.60">
    <property type="entry name" value="FAD/NAD(P)-binding domain"/>
    <property type="match status" value="1"/>
</dbReference>
<organism evidence="7 8">
    <name type="scientific">Desmophyllum pertusum</name>
    <dbReference type="NCBI Taxonomy" id="174260"/>
    <lineage>
        <taxon>Eukaryota</taxon>
        <taxon>Metazoa</taxon>
        <taxon>Cnidaria</taxon>
        <taxon>Anthozoa</taxon>
        <taxon>Hexacorallia</taxon>
        <taxon>Scleractinia</taxon>
        <taxon>Caryophylliina</taxon>
        <taxon>Caryophylliidae</taxon>
        <taxon>Desmophyllum</taxon>
    </lineage>
</organism>
<dbReference type="PANTHER" id="PTHR10742:SF313">
    <property type="entry name" value="AMINE OXIDASE"/>
    <property type="match status" value="1"/>
</dbReference>
<keyword evidence="8" id="KW-1185">Reference proteome</keyword>
<dbReference type="InterPro" id="IPR001613">
    <property type="entry name" value="Flavin_amine_oxidase"/>
</dbReference>
<feature type="signal peptide" evidence="5">
    <location>
        <begin position="1"/>
        <end position="18"/>
    </location>
</feature>
<proteinExistence type="inferred from homology"/>
<keyword evidence="5" id="KW-0732">Signal</keyword>
<dbReference type="EMBL" id="MU826857">
    <property type="protein sequence ID" value="KAJ7370719.1"/>
    <property type="molecule type" value="Genomic_DNA"/>
</dbReference>
<evidence type="ECO:0000259" key="6">
    <source>
        <dbReference type="Pfam" id="PF01593"/>
    </source>
</evidence>
<keyword evidence="4" id="KW-0285">Flavoprotein</keyword>
<keyword evidence="2 4" id="KW-0560">Oxidoreductase</keyword>
<evidence type="ECO:0000256" key="5">
    <source>
        <dbReference type="SAM" id="SignalP"/>
    </source>
</evidence>
<evidence type="ECO:0000313" key="8">
    <source>
        <dbReference type="Proteomes" id="UP001163046"/>
    </source>
</evidence>
<gene>
    <name evidence="7" type="ORF">OS493_030138</name>
</gene>